<dbReference type="EMBL" id="CABITT030000008">
    <property type="protein sequence ID" value="VVB17071.1"/>
    <property type="molecule type" value="Genomic_DNA"/>
</dbReference>
<dbReference type="Proteomes" id="UP000489600">
    <property type="component" value="Unassembled WGS sequence"/>
</dbReference>
<comment type="caution">
    <text evidence="2">The sequence shown here is derived from an EMBL/GenBank/DDBJ whole genome shotgun (WGS) entry which is preliminary data.</text>
</comment>
<evidence type="ECO:0000313" key="3">
    <source>
        <dbReference type="Proteomes" id="UP000489600"/>
    </source>
</evidence>
<keyword evidence="3" id="KW-1185">Reference proteome</keyword>
<feature type="compositionally biased region" description="Low complexity" evidence="1">
    <location>
        <begin position="73"/>
        <end position="87"/>
    </location>
</feature>
<evidence type="ECO:0000256" key="1">
    <source>
        <dbReference type="SAM" id="MobiDB-lite"/>
    </source>
</evidence>
<dbReference type="AlphaFoldDB" id="A0A565CU24"/>
<accession>A0A565CU24</accession>
<name>A0A565CU24_9BRAS</name>
<feature type="compositionally biased region" description="Basic and acidic residues" evidence="1">
    <location>
        <begin position="115"/>
        <end position="127"/>
    </location>
</feature>
<protein>
    <submittedName>
        <fullName evidence="2">Uncharacterized protein</fullName>
    </submittedName>
</protein>
<evidence type="ECO:0000313" key="2">
    <source>
        <dbReference type="EMBL" id="VVB17071.1"/>
    </source>
</evidence>
<reference evidence="2" key="1">
    <citation type="submission" date="2019-07" db="EMBL/GenBank/DDBJ databases">
        <authorList>
            <person name="Dittberner H."/>
        </authorList>
    </citation>
    <scope>NUCLEOTIDE SEQUENCE [LARGE SCALE GENOMIC DNA]</scope>
</reference>
<feature type="region of interest" description="Disordered" evidence="1">
    <location>
        <begin position="66"/>
        <end position="149"/>
    </location>
</feature>
<feature type="compositionally biased region" description="Polar residues" evidence="1">
    <location>
        <begin position="99"/>
        <end position="108"/>
    </location>
</feature>
<gene>
    <name evidence="2" type="ORF">ANE_LOCUS27515</name>
</gene>
<proteinExistence type="predicted"/>
<sequence length="149" mass="16664">MVNSPLTHNSEVISKGTERFTETVEHIMNKKAIIPLARPEERIQKVQHQQVGGDNFVPDTNQRVFNMGTMEASSSGISGRSRNSQQRTSSWSRKRRNISEGQKAQQKPGNEDGDNSTKRKANDRMEVSSKLSKNDAGLMVHQKPSSTDI</sequence>
<organism evidence="2 3">
    <name type="scientific">Arabis nemorensis</name>
    <dbReference type="NCBI Taxonomy" id="586526"/>
    <lineage>
        <taxon>Eukaryota</taxon>
        <taxon>Viridiplantae</taxon>
        <taxon>Streptophyta</taxon>
        <taxon>Embryophyta</taxon>
        <taxon>Tracheophyta</taxon>
        <taxon>Spermatophyta</taxon>
        <taxon>Magnoliopsida</taxon>
        <taxon>eudicotyledons</taxon>
        <taxon>Gunneridae</taxon>
        <taxon>Pentapetalae</taxon>
        <taxon>rosids</taxon>
        <taxon>malvids</taxon>
        <taxon>Brassicales</taxon>
        <taxon>Brassicaceae</taxon>
        <taxon>Arabideae</taxon>
        <taxon>Arabis</taxon>
    </lineage>
</organism>